<evidence type="ECO:0000313" key="5">
    <source>
        <dbReference type="Proteomes" id="UP000809431"/>
    </source>
</evidence>
<dbReference type="RefSeq" id="WP_203536367.1">
    <property type="nucleotide sequence ID" value="NZ_JAESND010000001.1"/>
</dbReference>
<dbReference type="InterPro" id="IPR029787">
    <property type="entry name" value="Nucleotide_cyclase"/>
</dbReference>
<keyword evidence="1" id="KW-0812">Transmembrane</keyword>
<evidence type="ECO:0000259" key="3">
    <source>
        <dbReference type="PROSITE" id="PS50924"/>
    </source>
</evidence>
<feature type="transmembrane region" description="Helical" evidence="1">
    <location>
        <begin position="73"/>
        <end position="94"/>
    </location>
</feature>
<gene>
    <name evidence="4" type="ORF">JMJ54_02510</name>
</gene>
<feature type="transmembrane region" description="Helical" evidence="1">
    <location>
        <begin position="216"/>
        <end position="233"/>
    </location>
</feature>
<dbReference type="InterPro" id="IPR005330">
    <property type="entry name" value="MHYT_dom"/>
</dbReference>
<evidence type="ECO:0000256" key="1">
    <source>
        <dbReference type="PROSITE-ProRule" id="PRU00244"/>
    </source>
</evidence>
<evidence type="ECO:0000256" key="2">
    <source>
        <dbReference type="SAM" id="MobiDB-lite"/>
    </source>
</evidence>
<feature type="transmembrane region" description="Helical" evidence="1">
    <location>
        <begin position="174"/>
        <end position="196"/>
    </location>
</feature>
<evidence type="ECO:0000313" key="4">
    <source>
        <dbReference type="EMBL" id="MBM3114691.1"/>
    </source>
</evidence>
<dbReference type="Gene3D" id="3.30.70.270">
    <property type="match status" value="1"/>
</dbReference>
<dbReference type="SMART" id="SM00267">
    <property type="entry name" value="GGDEF"/>
    <property type="match status" value="1"/>
</dbReference>
<dbReference type="Pfam" id="PF00990">
    <property type="entry name" value="GGDEF"/>
    <property type="match status" value="1"/>
</dbReference>
<dbReference type="Proteomes" id="UP000809431">
    <property type="component" value="Unassembled WGS sequence"/>
</dbReference>
<proteinExistence type="predicted"/>
<dbReference type="SUPFAM" id="SSF55073">
    <property type="entry name" value="Nucleotide cyclase"/>
    <property type="match status" value="1"/>
</dbReference>
<organism evidence="4 5">
    <name type="scientific">Jeongeupia naejangsanensis</name>
    <dbReference type="NCBI Taxonomy" id="613195"/>
    <lineage>
        <taxon>Bacteria</taxon>
        <taxon>Pseudomonadati</taxon>
        <taxon>Pseudomonadota</taxon>
        <taxon>Betaproteobacteria</taxon>
        <taxon>Neisseriales</taxon>
        <taxon>Chitinibacteraceae</taxon>
        <taxon>Jeongeupia</taxon>
    </lineage>
</organism>
<protein>
    <submittedName>
        <fullName evidence="4">Diguanylate cyclase</fullName>
    </submittedName>
</protein>
<dbReference type="PANTHER" id="PTHR35152:SF1">
    <property type="entry name" value="DOMAIN SIGNALLING PROTEIN, PUTATIVE (AFU_ORTHOLOGUE AFUA_5G11310)-RELATED"/>
    <property type="match status" value="1"/>
</dbReference>
<reference evidence="4 5" key="1">
    <citation type="submission" date="2021-01" db="EMBL/GenBank/DDBJ databases">
        <title>Draft Genome Sequence and Polyhydroxyalkanoate Biosynthetic Potential of Jeongeupia naejangsanensis Type Strain DSM 24253.</title>
        <authorList>
            <person name="Turrini P."/>
            <person name="Artuso I."/>
            <person name="Lugli G.A."/>
            <person name="Frangipani E."/>
            <person name="Ventura M."/>
            <person name="Visca P."/>
        </authorList>
    </citation>
    <scope>NUCLEOTIDE SEQUENCE [LARGE SCALE GENOMIC DNA]</scope>
    <source>
        <strain evidence="4 5">DSM 24253</strain>
    </source>
</reference>
<name>A0ABS2BGG0_9NEIS</name>
<sequence length="427" mass="46096">MNGSYDLMLVLVSYLVATLASYTALDLAGRITASTGNRANQWLLGGSVAMGTGIWAMHFTGMMAFELPIIVTYSPWLTLLSWVAAIIVSMLALWAVSRARLGYRTIVWGALLMGTGICVMHYTGMAAMQIAPGIDYEPIRFIASALIAVSASAVALVIAFRLRSHDSQRFSKPRLAAALVMGFAIVGMHYTGMAAAQFSAQTVCATQSGLSGNWGGLPLASVTAVILMGTLMLSRNDAQAAVRAARQRRQQEDAERLYQLTYADAETQLPNRTLLKETLLHLTTGEGAIRQRFVLALVEINGCDHLLNRLGRQQERALVQACALRLREATSKDDLLVRWGQHAFAVLSQTTPDAAQLNTRLQSTLKAPIEVAGQTITLDVAIQSCSHPEDGLSPHVLLSKLRHPHQHTAPEDHAPLHGRPLTGGLAG</sequence>
<dbReference type="EMBL" id="JAESND010000001">
    <property type="protein sequence ID" value="MBM3114691.1"/>
    <property type="molecule type" value="Genomic_DNA"/>
</dbReference>
<feature type="transmembrane region" description="Helical" evidence="1">
    <location>
        <begin position="139"/>
        <end position="162"/>
    </location>
</feature>
<feature type="domain" description="MHYT" evidence="3">
    <location>
        <begin position="5"/>
        <end position="199"/>
    </location>
</feature>
<feature type="transmembrane region" description="Helical" evidence="1">
    <location>
        <begin position="41"/>
        <end position="61"/>
    </location>
</feature>
<feature type="transmembrane region" description="Helical" evidence="1">
    <location>
        <begin position="106"/>
        <end position="127"/>
    </location>
</feature>
<keyword evidence="1" id="KW-0472">Membrane</keyword>
<dbReference type="PROSITE" id="PS50924">
    <property type="entry name" value="MHYT"/>
    <property type="match status" value="1"/>
</dbReference>
<dbReference type="Pfam" id="PF03707">
    <property type="entry name" value="MHYT"/>
    <property type="match status" value="2"/>
</dbReference>
<keyword evidence="1" id="KW-1133">Transmembrane helix</keyword>
<dbReference type="InterPro" id="IPR043128">
    <property type="entry name" value="Rev_trsase/Diguanyl_cyclase"/>
</dbReference>
<dbReference type="PANTHER" id="PTHR35152">
    <property type="entry name" value="DOMAIN SIGNALLING PROTEIN, PUTATIVE (AFU_ORTHOLOGUE AFUA_5G11310)-RELATED"/>
    <property type="match status" value="1"/>
</dbReference>
<keyword evidence="5" id="KW-1185">Reference proteome</keyword>
<comment type="caution">
    <text evidence="4">The sequence shown here is derived from an EMBL/GenBank/DDBJ whole genome shotgun (WGS) entry which is preliminary data.</text>
</comment>
<feature type="region of interest" description="Disordered" evidence="2">
    <location>
        <begin position="404"/>
        <end position="427"/>
    </location>
</feature>
<dbReference type="InterPro" id="IPR000160">
    <property type="entry name" value="GGDEF_dom"/>
</dbReference>
<accession>A0ABS2BGG0</accession>
<feature type="transmembrane region" description="Helical" evidence="1">
    <location>
        <begin position="6"/>
        <end position="29"/>
    </location>
</feature>